<dbReference type="InterPro" id="IPR011013">
    <property type="entry name" value="Gal_mutarotase_sf_dom"/>
</dbReference>
<dbReference type="OrthoDB" id="9779408at2"/>
<dbReference type="RefSeq" id="WP_119035507.1">
    <property type="nucleotide sequence ID" value="NZ_QXDC01000003.1"/>
</dbReference>
<feature type="signal peptide" evidence="9">
    <location>
        <begin position="1"/>
        <end position="22"/>
    </location>
</feature>
<dbReference type="InterPro" id="IPR015443">
    <property type="entry name" value="Aldose_1-epimerase"/>
</dbReference>
<feature type="binding site" evidence="7">
    <location>
        <position position="285"/>
    </location>
    <ligand>
        <name>beta-D-galactose</name>
        <dbReference type="ChEBI" id="CHEBI:27667"/>
    </ligand>
</feature>
<name>A0A397P293_9SPHN</name>
<dbReference type="InterPro" id="IPR014718">
    <property type="entry name" value="GH-type_carb-bd"/>
</dbReference>
<feature type="chain" id="PRO_5017297397" description="Aldose 1-epimerase" evidence="9">
    <location>
        <begin position="23"/>
        <end position="387"/>
    </location>
</feature>
<sequence length="387" mass="40961">MQLHAIGSAIALLALAGCSAQGSDDTRQENGVTAQRSHFGTLADDTPIEAVTLTNDRGVSARIITYGATLQSLSAPDRAGKSADVLLGYDDLASYVDKPNYFAVTVGRYANRIAGGKFSLDGKAYQLTLNDGANSLHGGTRGFDRQVWRITDVKQGPVASVTLALTSPDGDQGYPGKVEATVTYALDEKNRLTIDFNATTDTPTVVNMTNHGIFNLAGEGAATGILGHKLTVPASAYTPVDATLIPTGELKAVEGGVFDFRKGRIIGEGIRDGSDPQIVIGRGYDHNFALDAGLTAAPKLAARLEDPGSGRVLEVLSTEPGVQVYTGNFLDGTLVGKHGHLYRQGDGIAMEPQKFPDAPNQPKFASARVDPGTPYHHRMIFRFSTTD</sequence>
<dbReference type="PANTHER" id="PTHR10091:SF0">
    <property type="entry name" value="GALACTOSE MUTAROTASE"/>
    <property type="match status" value="1"/>
</dbReference>
<organism evidence="10 11">
    <name type="scientific">Hephaestia caeni</name>
    <dbReference type="NCBI Taxonomy" id="645617"/>
    <lineage>
        <taxon>Bacteria</taxon>
        <taxon>Pseudomonadati</taxon>
        <taxon>Pseudomonadota</taxon>
        <taxon>Alphaproteobacteria</taxon>
        <taxon>Sphingomonadales</taxon>
        <taxon>Sphingomonadaceae</taxon>
        <taxon>Hephaestia</taxon>
    </lineage>
</organism>
<evidence type="ECO:0000256" key="4">
    <source>
        <dbReference type="ARBA" id="ARBA00023277"/>
    </source>
</evidence>
<gene>
    <name evidence="10" type="ORF">DFR49_1908</name>
</gene>
<keyword evidence="3 5" id="KW-0413">Isomerase</keyword>
<dbReference type="PANTHER" id="PTHR10091">
    <property type="entry name" value="ALDOSE-1-EPIMERASE"/>
    <property type="match status" value="1"/>
</dbReference>
<dbReference type="Gene3D" id="2.70.98.10">
    <property type="match status" value="1"/>
</dbReference>
<dbReference type="Proteomes" id="UP000266568">
    <property type="component" value="Unassembled WGS sequence"/>
</dbReference>
<evidence type="ECO:0000256" key="2">
    <source>
        <dbReference type="ARBA" id="ARBA00006206"/>
    </source>
</evidence>
<dbReference type="GO" id="GO:0033499">
    <property type="term" value="P:galactose catabolic process via UDP-galactose, Leloir pathway"/>
    <property type="evidence" value="ECO:0007669"/>
    <property type="project" value="TreeGrafter"/>
</dbReference>
<dbReference type="SUPFAM" id="SSF74650">
    <property type="entry name" value="Galactose mutarotase-like"/>
    <property type="match status" value="1"/>
</dbReference>
<feature type="binding site" evidence="8">
    <location>
        <begin position="111"/>
        <end position="112"/>
    </location>
    <ligand>
        <name>beta-D-galactose</name>
        <dbReference type="ChEBI" id="CHEBI:27667"/>
    </ligand>
</feature>
<comment type="catalytic activity">
    <reaction evidence="5">
        <text>alpha-D-glucose = beta-D-glucose</text>
        <dbReference type="Rhea" id="RHEA:10264"/>
        <dbReference type="ChEBI" id="CHEBI:15903"/>
        <dbReference type="ChEBI" id="CHEBI:17925"/>
        <dbReference type="EC" id="5.1.3.3"/>
    </reaction>
</comment>
<dbReference type="GO" id="GO:0005737">
    <property type="term" value="C:cytoplasm"/>
    <property type="evidence" value="ECO:0007669"/>
    <property type="project" value="TreeGrafter"/>
</dbReference>
<reference evidence="10 11" key="1">
    <citation type="submission" date="2018-08" db="EMBL/GenBank/DDBJ databases">
        <title>Genomic Encyclopedia of Type Strains, Phase IV (KMG-IV): sequencing the most valuable type-strain genomes for metagenomic binning, comparative biology and taxonomic classification.</title>
        <authorList>
            <person name="Goeker M."/>
        </authorList>
    </citation>
    <scope>NUCLEOTIDE SEQUENCE [LARGE SCALE GENOMIC DNA]</scope>
    <source>
        <strain evidence="10 11">DSM 25527</strain>
    </source>
</reference>
<dbReference type="AlphaFoldDB" id="A0A397P293"/>
<evidence type="ECO:0000256" key="6">
    <source>
        <dbReference type="PIRSR" id="PIRSR005096-1"/>
    </source>
</evidence>
<evidence type="ECO:0000313" key="10">
    <source>
        <dbReference type="EMBL" id="RIA43680.1"/>
    </source>
</evidence>
<feature type="active site" description="Proton donor" evidence="6">
    <location>
        <position position="211"/>
    </location>
</feature>
<dbReference type="EMBL" id="QXDC01000003">
    <property type="protein sequence ID" value="RIA43680.1"/>
    <property type="molecule type" value="Genomic_DNA"/>
</dbReference>
<evidence type="ECO:0000256" key="7">
    <source>
        <dbReference type="PIRSR" id="PIRSR005096-2"/>
    </source>
</evidence>
<dbReference type="EC" id="5.1.3.3" evidence="5"/>
<proteinExistence type="inferred from homology"/>
<dbReference type="GO" id="GO:0030246">
    <property type="term" value="F:carbohydrate binding"/>
    <property type="evidence" value="ECO:0007669"/>
    <property type="project" value="InterPro"/>
</dbReference>
<evidence type="ECO:0000256" key="9">
    <source>
        <dbReference type="SAM" id="SignalP"/>
    </source>
</evidence>
<feature type="active site" description="Proton acceptor" evidence="6">
    <location>
        <position position="351"/>
    </location>
</feature>
<accession>A0A397P293</accession>
<dbReference type="CDD" id="cd09019">
    <property type="entry name" value="galactose_mutarotase_like"/>
    <property type="match status" value="1"/>
</dbReference>
<dbReference type="InterPro" id="IPR008183">
    <property type="entry name" value="Aldose_1/G6P_1-epimerase"/>
</dbReference>
<keyword evidence="9" id="KW-0732">Signal</keyword>
<dbReference type="NCBIfam" id="NF008277">
    <property type="entry name" value="PRK11055.1"/>
    <property type="match status" value="1"/>
</dbReference>
<keyword evidence="11" id="KW-1185">Reference proteome</keyword>
<evidence type="ECO:0000313" key="11">
    <source>
        <dbReference type="Proteomes" id="UP000266568"/>
    </source>
</evidence>
<evidence type="ECO:0000256" key="5">
    <source>
        <dbReference type="PIRNR" id="PIRNR005096"/>
    </source>
</evidence>
<evidence type="ECO:0000256" key="3">
    <source>
        <dbReference type="ARBA" id="ARBA00023235"/>
    </source>
</evidence>
<dbReference type="GO" id="GO:0004034">
    <property type="term" value="F:aldose 1-epimerase activity"/>
    <property type="evidence" value="ECO:0007669"/>
    <property type="project" value="UniProtKB-EC"/>
</dbReference>
<comment type="similarity">
    <text evidence="2 5">Belongs to the aldose epimerase family.</text>
</comment>
<evidence type="ECO:0000256" key="8">
    <source>
        <dbReference type="PIRSR" id="PIRSR005096-3"/>
    </source>
</evidence>
<comment type="pathway">
    <text evidence="1 5">Carbohydrate metabolism; hexose metabolism.</text>
</comment>
<dbReference type="InterPro" id="IPR047215">
    <property type="entry name" value="Galactose_mutarotase-like"/>
</dbReference>
<dbReference type="GO" id="GO:0006006">
    <property type="term" value="P:glucose metabolic process"/>
    <property type="evidence" value="ECO:0007669"/>
    <property type="project" value="TreeGrafter"/>
</dbReference>
<comment type="caution">
    <text evidence="10">The sequence shown here is derived from an EMBL/GenBank/DDBJ whole genome shotgun (WGS) entry which is preliminary data.</text>
</comment>
<keyword evidence="4 5" id="KW-0119">Carbohydrate metabolism</keyword>
<dbReference type="PIRSF" id="PIRSF005096">
    <property type="entry name" value="GALM"/>
    <property type="match status" value="1"/>
</dbReference>
<evidence type="ECO:0000256" key="1">
    <source>
        <dbReference type="ARBA" id="ARBA00005028"/>
    </source>
</evidence>
<protein>
    <recommendedName>
        <fullName evidence="5">Aldose 1-epimerase</fullName>
        <ecNumber evidence="5">5.1.3.3</ecNumber>
    </recommendedName>
</protein>
<dbReference type="Pfam" id="PF01263">
    <property type="entry name" value="Aldose_epim"/>
    <property type="match status" value="1"/>
</dbReference>
<dbReference type="UniPathway" id="UPA00242"/>